<dbReference type="PROSITE" id="PS00396">
    <property type="entry name" value="TOPO_IA_1"/>
    <property type="match status" value="1"/>
</dbReference>
<dbReference type="InterPro" id="IPR006171">
    <property type="entry name" value="TOPRIM_dom"/>
</dbReference>
<dbReference type="HAMAP" id="MF_00953">
    <property type="entry name" value="Topoisom_3_prok"/>
    <property type="match status" value="1"/>
</dbReference>
<feature type="compositionally biased region" description="Basic residues" evidence="9">
    <location>
        <begin position="653"/>
        <end position="664"/>
    </location>
</feature>
<keyword evidence="5 8" id="KW-0799">Topoisomerase</keyword>
<feature type="region of interest" description="Interaction with DNA" evidence="8">
    <location>
        <begin position="195"/>
        <end position="200"/>
    </location>
</feature>
<proteinExistence type="inferred from homology"/>
<dbReference type="PRINTS" id="PR00417">
    <property type="entry name" value="PRTPISMRASEI"/>
</dbReference>
<dbReference type="Gene3D" id="1.10.460.10">
    <property type="entry name" value="Topoisomerase I, domain 2"/>
    <property type="match status" value="1"/>
</dbReference>
<dbReference type="InterPro" id="IPR013826">
    <property type="entry name" value="Topo_IA_cen_sub3"/>
</dbReference>
<feature type="region of interest" description="Disordered" evidence="9">
    <location>
        <begin position="618"/>
        <end position="664"/>
    </location>
</feature>
<dbReference type="Gene3D" id="2.70.20.10">
    <property type="entry name" value="Topoisomerase I, domain 3"/>
    <property type="match status" value="1"/>
</dbReference>
<protein>
    <recommendedName>
        <fullName evidence="8">DNA topoisomerase 3</fullName>
        <ecNumber evidence="8">5.6.2.1</ecNumber>
    </recommendedName>
    <alternativeName>
        <fullName evidence="8">DNA topoisomerase III</fullName>
    </alternativeName>
</protein>
<dbReference type="SMART" id="SM00437">
    <property type="entry name" value="TOP1Ac"/>
    <property type="match status" value="1"/>
</dbReference>
<evidence type="ECO:0000256" key="2">
    <source>
        <dbReference type="ARBA" id="ARBA00009446"/>
    </source>
</evidence>
<dbReference type="OrthoDB" id="9803554at2"/>
<accession>A0A0J1GW99</accession>
<dbReference type="FunFam" id="1.10.290.10:FF:000004">
    <property type="entry name" value="DNA topoisomerase 3"/>
    <property type="match status" value="1"/>
</dbReference>
<feature type="binding site" evidence="8">
    <location>
        <position position="104"/>
    </location>
    <ligand>
        <name>Mg(2+)</name>
        <dbReference type="ChEBI" id="CHEBI:18420"/>
        <label>1</label>
        <note>catalytic</note>
    </ligand>
</feature>
<comment type="caution">
    <text evidence="8">Lacks conserved residue(s) required for the propagation of feature annotation.</text>
</comment>
<dbReference type="RefSeq" id="WP_047880060.1">
    <property type="nucleotide sequence ID" value="NZ_LDOT01000024.1"/>
</dbReference>
<evidence type="ECO:0000256" key="6">
    <source>
        <dbReference type="ARBA" id="ARBA00023125"/>
    </source>
</evidence>
<dbReference type="Gene3D" id="3.40.50.140">
    <property type="match status" value="1"/>
</dbReference>
<feature type="domain" description="Toprim" evidence="10">
    <location>
        <begin position="2"/>
        <end position="135"/>
    </location>
</feature>
<dbReference type="AlphaFoldDB" id="A0A0J1GW99"/>
<dbReference type="PROSITE" id="PS52039">
    <property type="entry name" value="TOPO_IA_2"/>
    <property type="match status" value="1"/>
</dbReference>
<feature type="binding site" evidence="8">
    <location>
        <position position="8"/>
    </location>
    <ligand>
        <name>Mg(2+)</name>
        <dbReference type="ChEBI" id="CHEBI:18420"/>
        <label>1</label>
        <note>catalytic</note>
    </ligand>
</feature>
<feature type="domain" description="Topo IA-type catalytic" evidence="11">
    <location>
        <begin position="156"/>
        <end position="608"/>
    </location>
</feature>
<keyword evidence="4 8" id="KW-0460">Magnesium</keyword>
<dbReference type="EC" id="5.6.2.1" evidence="8"/>
<dbReference type="Proteomes" id="UP000036097">
    <property type="component" value="Unassembled WGS sequence"/>
</dbReference>
<dbReference type="PANTHER" id="PTHR11390">
    <property type="entry name" value="PROKARYOTIC DNA TOPOISOMERASE"/>
    <property type="match status" value="1"/>
</dbReference>
<feature type="site" description="Interaction with DNA" evidence="8">
    <location>
        <position position="179"/>
    </location>
</feature>
<dbReference type="InterPro" id="IPR013825">
    <property type="entry name" value="Topo_IA_cen_sub2"/>
</dbReference>
<evidence type="ECO:0000259" key="11">
    <source>
        <dbReference type="PROSITE" id="PS52039"/>
    </source>
</evidence>
<dbReference type="GO" id="GO:0006310">
    <property type="term" value="P:DNA recombination"/>
    <property type="evidence" value="ECO:0007669"/>
    <property type="project" value="TreeGrafter"/>
</dbReference>
<dbReference type="PROSITE" id="PS50880">
    <property type="entry name" value="TOPRIM"/>
    <property type="match status" value="1"/>
</dbReference>
<evidence type="ECO:0000256" key="1">
    <source>
        <dbReference type="ARBA" id="ARBA00000213"/>
    </source>
</evidence>
<evidence type="ECO:0000256" key="7">
    <source>
        <dbReference type="ARBA" id="ARBA00023235"/>
    </source>
</evidence>
<feature type="site" description="Interaction with DNA" evidence="8">
    <location>
        <position position="330"/>
    </location>
</feature>
<dbReference type="GO" id="GO:0003917">
    <property type="term" value="F:DNA topoisomerase type I (single strand cut, ATP-independent) activity"/>
    <property type="evidence" value="ECO:0007669"/>
    <property type="project" value="UniProtKB-UniRule"/>
</dbReference>
<dbReference type="GO" id="GO:0000287">
    <property type="term" value="F:magnesium ion binding"/>
    <property type="evidence" value="ECO:0007669"/>
    <property type="project" value="UniProtKB-UniRule"/>
</dbReference>
<evidence type="ECO:0000313" key="13">
    <source>
        <dbReference type="Proteomes" id="UP000036097"/>
    </source>
</evidence>
<dbReference type="GO" id="GO:0043597">
    <property type="term" value="C:cytoplasmic replication fork"/>
    <property type="evidence" value="ECO:0007669"/>
    <property type="project" value="TreeGrafter"/>
</dbReference>
<name>A0A0J1GW99_9GAMM</name>
<comment type="function">
    <text evidence="8">Releases the supercoiling and torsional tension of DNA, which is introduced during the DNA replication and transcription, by transiently cleaving and rejoining one strand of the DNA duplex. Introduces a single-strand break via transesterification at a target site in duplex DNA. The scissile phosphodiester is attacked by the catalytic tyrosine of the enzyme, resulting in the formation of a DNA-(5'-phosphotyrosyl)-enzyme intermediate and the expulsion of a 3'-OH DNA strand. The free DNA strand then undergoes passage around the unbroken strand, thus removing DNA supercoils. Finally, in the religation step, the DNA 3'-OH attacks the covalent intermediate to expel the active-site tyrosine and restore the DNA phosphodiester backbone.</text>
</comment>
<gene>
    <name evidence="8" type="primary">topB</name>
    <name evidence="12" type="ORF">ABT56_16810</name>
</gene>
<keyword evidence="3 8" id="KW-0479">Metal-binding</keyword>
<dbReference type="SMART" id="SM00436">
    <property type="entry name" value="TOP1Bc"/>
    <property type="match status" value="1"/>
</dbReference>
<evidence type="ECO:0000256" key="9">
    <source>
        <dbReference type="SAM" id="MobiDB-lite"/>
    </source>
</evidence>
<dbReference type="InterPro" id="IPR023406">
    <property type="entry name" value="Topo_IA_AS"/>
</dbReference>
<feature type="site" description="Interaction with DNA" evidence="8">
    <location>
        <position position="62"/>
    </location>
</feature>
<dbReference type="NCBIfam" id="TIGR01056">
    <property type="entry name" value="topB"/>
    <property type="match status" value="1"/>
</dbReference>
<dbReference type="NCBIfam" id="NF005829">
    <property type="entry name" value="PRK07726.1"/>
    <property type="match status" value="1"/>
</dbReference>
<evidence type="ECO:0000313" key="12">
    <source>
        <dbReference type="EMBL" id="KLV03896.1"/>
    </source>
</evidence>
<feature type="site" description="Interaction with DNA" evidence="8">
    <location>
        <position position="171"/>
    </location>
</feature>
<feature type="active site" description="O-(5'-phospho-DNA)-tyrosine intermediate" evidence="8">
    <location>
        <position position="328"/>
    </location>
</feature>
<organism evidence="12 13">
    <name type="scientific">Photobacterium aquae</name>
    <dbReference type="NCBI Taxonomy" id="1195763"/>
    <lineage>
        <taxon>Bacteria</taxon>
        <taxon>Pseudomonadati</taxon>
        <taxon>Pseudomonadota</taxon>
        <taxon>Gammaproteobacteria</taxon>
        <taxon>Vibrionales</taxon>
        <taxon>Vibrionaceae</taxon>
        <taxon>Photobacterium</taxon>
    </lineage>
</organism>
<evidence type="ECO:0000256" key="4">
    <source>
        <dbReference type="ARBA" id="ARBA00022842"/>
    </source>
</evidence>
<feature type="compositionally biased region" description="Low complexity" evidence="9">
    <location>
        <begin position="640"/>
        <end position="652"/>
    </location>
</feature>
<dbReference type="SUPFAM" id="SSF56712">
    <property type="entry name" value="Prokaryotic type I DNA topoisomerase"/>
    <property type="match status" value="1"/>
</dbReference>
<comment type="cofactor">
    <cofactor evidence="8">
        <name>Mg(2+)</name>
        <dbReference type="ChEBI" id="CHEBI:18420"/>
    </cofactor>
    <text evidence="8">Binds two Mg(2+) per subunit.</text>
</comment>
<reference evidence="12 13" key="1">
    <citation type="submission" date="2015-05" db="EMBL/GenBank/DDBJ databases">
        <title>Photobacterium galathea sp. nov.</title>
        <authorList>
            <person name="Machado H."/>
            <person name="Gram L."/>
        </authorList>
    </citation>
    <scope>NUCLEOTIDE SEQUENCE [LARGE SCALE GENOMIC DNA]</scope>
    <source>
        <strain evidence="12 13">CGMCC 1.12159</strain>
    </source>
</reference>
<feature type="binding site" evidence="8">
    <location>
        <position position="106"/>
    </location>
    <ligand>
        <name>Mg(2+)</name>
        <dbReference type="ChEBI" id="CHEBI:18420"/>
        <label>2</label>
    </ligand>
</feature>
<comment type="catalytic activity">
    <reaction evidence="1 8">
        <text>ATP-independent breakage of single-stranded DNA, followed by passage and rejoining.</text>
        <dbReference type="EC" id="5.6.2.1"/>
    </reaction>
</comment>
<keyword evidence="13" id="KW-1185">Reference proteome</keyword>
<comment type="caution">
    <text evidence="12">The sequence shown here is derived from an EMBL/GenBank/DDBJ whole genome shotgun (WGS) entry which is preliminary data.</text>
</comment>
<dbReference type="Pfam" id="PF01751">
    <property type="entry name" value="Toprim"/>
    <property type="match status" value="1"/>
</dbReference>
<dbReference type="InterPro" id="IPR013497">
    <property type="entry name" value="Topo_IA_cen"/>
</dbReference>
<dbReference type="Gene3D" id="1.10.290.10">
    <property type="entry name" value="Topoisomerase I, domain 4"/>
    <property type="match status" value="1"/>
</dbReference>
<dbReference type="InterPro" id="IPR005738">
    <property type="entry name" value="TopoIII"/>
</dbReference>
<keyword evidence="7 8" id="KW-0413">Isomerase</keyword>
<dbReference type="GO" id="GO:0006265">
    <property type="term" value="P:DNA topological change"/>
    <property type="evidence" value="ECO:0007669"/>
    <property type="project" value="UniProtKB-UniRule"/>
</dbReference>
<evidence type="ECO:0000259" key="10">
    <source>
        <dbReference type="PROSITE" id="PS50880"/>
    </source>
</evidence>
<dbReference type="InterPro" id="IPR013824">
    <property type="entry name" value="Topo_IA_cen_sub1"/>
</dbReference>
<dbReference type="EMBL" id="LDOT01000024">
    <property type="protein sequence ID" value="KLV03896.1"/>
    <property type="molecule type" value="Genomic_DNA"/>
</dbReference>
<dbReference type="SMART" id="SM00493">
    <property type="entry name" value="TOPRIM"/>
    <property type="match status" value="1"/>
</dbReference>
<dbReference type="PANTHER" id="PTHR11390:SF21">
    <property type="entry name" value="DNA TOPOISOMERASE 3-ALPHA"/>
    <property type="match status" value="1"/>
</dbReference>
<feature type="binding site" evidence="8">
    <location>
        <position position="104"/>
    </location>
    <ligand>
        <name>Mg(2+)</name>
        <dbReference type="ChEBI" id="CHEBI:18420"/>
        <label>2</label>
    </ligand>
</feature>
<evidence type="ECO:0000256" key="3">
    <source>
        <dbReference type="ARBA" id="ARBA00022723"/>
    </source>
</evidence>
<dbReference type="FunFam" id="3.40.50.140:FF:000004">
    <property type="entry name" value="DNA topoisomerase 3"/>
    <property type="match status" value="1"/>
</dbReference>
<evidence type="ECO:0000256" key="8">
    <source>
        <dbReference type="HAMAP-Rule" id="MF_00953"/>
    </source>
</evidence>
<dbReference type="Pfam" id="PF01131">
    <property type="entry name" value="Topoisom_bac"/>
    <property type="match status" value="1"/>
</dbReference>
<dbReference type="CDD" id="cd03362">
    <property type="entry name" value="TOPRIM_TopoIA_TopoIII"/>
    <property type="match status" value="1"/>
</dbReference>
<dbReference type="InterPro" id="IPR000380">
    <property type="entry name" value="Topo_IA"/>
</dbReference>
<dbReference type="GO" id="GO:0003677">
    <property type="term" value="F:DNA binding"/>
    <property type="evidence" value="ECO:0007669"/>
    <property type="project" value="UniProtKB-KW"/>
</dbReference>
<dbReference type="STRING" id="1195763.ABT56_16810"/>
<dbReference type="CDD" id="cd00186">
    <property type="entry name" value="TOP1Ac"/>
    <property type="match status" value="1"/>
</dbReference>
<dbReference type="PATRIC" id="fig|1195763.3.peg.3584"/>
<comment type="similarity">
    <text evidence="2 8">Belongs to the type IA topoisomerase family.</text>
</comment>
<sequence>MSRLYIAEKPSLGRAIAAVLPRPHKNHDGYIEVGNGDVVTWCIGHLLEQVEPDAYDERFKKWNLADLPIVPQQWQLKPRKSASKQLSVVRKLCKQASEIVHAGDPDREGQLLVDEVIDYVKVSQSKKATIQRLLISDLNPAAVKRALDKLRSNRDFIPLSVSALARSRADWLYGMNMTRAYTLLGQKGGYRGVLSVGRVQTPVLGLVTRRDDEIANFVPKPFYEVFALIPYQDMEIRARWVPSEACQPWQDEDGRVLNRKLCENVVSRIKGQPAEVTDSERKESRQAPPLPYSLSALQIDAAKRYAMSAADVLATCQSLYEKHKVITYPRSDCRYLPMDHFRQADEVSKAVAATDPQLATAVANSDTSLKSKAWNDKKVDAHHAIIPTPKAVNPTSLSSAEQKVYQLVARQYLMQFYPAAVYSEARLVFAIAGGEFVARGRQLMVQGWRVLLGRDDSKENNDADLADKVPPLRKGTVLTCRDGEIKDKMTEPPKAFTEATLLQAMTGIARFVSDSGLKKILRDTDGLGTEATRAGILDTLFKRQLLVRQAKNIHASEAGRGLVYALPDESTYPDMTAHWEHQLQDMADRKCAYSPFMAALESQVTALMDKVKNSEIPPSLRDLKSLEPAKGARRYRKSSTAKSAKSAGAGRRTATKKQAPKKNS</sequence>
<keyword evidence="6 8" id="KW-0238">DNA-binding</keyword>
<dbReference type="GO" id="GO:0006281">
    <property type="term" value="P:DNA repair"/>
    <property type="evidence" value="ECO:0007669"/>
    <property type="project" value="TreeGrafter"/>
</dbReference>
<dbReference type="InterPro" id="IPR023405">
    <property type="entry name" value="Topo_IA_core_domain"/>
</dbReference>
<dbReference type="InterPro" id="IPR003602">
    <property type="entry name" value="Topo_IA_DNA-bd_dom"/>
</dbReference>
<evidence type="ECO:0000256" key="5">
    <source>
        <dbReference type="ARBA" id="ARBA00023029"/>
    </source>
</evidence>
<dbReference type="InterPro" id="IPR034144">
    <property type="entry name" value="TOPRIM_TopoIII"/>
</dbReference>
<dbReference type="InterPro" id="IPR003601">
    <property type="entry name" value="Topo_IA_2"/>
</dbReference>